<name>W5TRF9_9NOCA</name>
<dbReference type="RefSeq" id="WP_025351219.1">
    <property type="nucleotide sequence ID" value="NZ_CP006850.1"/>
</dbReference>
<proteinExistence type="inferred from homology"/>
<dbReference type="InterPro" id="IPR002347">
    <property type="entry name" value="SDR_fam"/>
</dbReference>
<evidence type="ECO:0000259" key="3">
    <source>
        <dbReference type="SMART" id="SM00822"/>
    </source>
</evidence>
<dbReference type="STRING" id="1415166.NONO_c50470"/>
<dbReference type="Pfam" id="PF13561">
    <property type="entry name" value="adh_short_C2"/>
    <property type="match status" value="1"/>
</dbReference>
<dbReference type="PROSITE" id="PS00061">
    <property type="entry name" value="ADH_SHORT"/>
    <property type="match status" value="1"/>
</dbReference>
<dbReference type="Gene3D" id="3.40.50.720">
    <property type="entry name" value="NAD(P)-binding Rossmann-like Domain"/>
    <property type="match status" value="1"/>
</dbReference>
<dbReference type="HOGENOM" id="CLU_010194_1_3_11"/>
<gene>
    <name evidence="4" type="ORF">NONO_c50470</name>
</gene>
<dbReference type="InterPro" id="IPR020904">
    <property type="entry name" value="Sc_DH/Rdtase_CS"/>
</dbReference>
<dbReference type="SUPFAM" id="SSF51735">
    <property type="entry name" value="NAD(P)-binding Rossmann-fold domains"/>
    <property type="match status" value="1"/>
</dbReference>
<dbReference type="eggNOG" id="COG1028">
    <property type="taxonomic scope" value="Bacteria"/>
</dbReference>
<sequence length="269" mass="27319">MSVDLGLEGRVVLVTGGGGGIGQATALELARHGAVLAVVESQEDAGKATVAAIEATGGTACGFVADVRDEESMDAAVSGAESALGPIHGVVTCAGLAKPSPAESMPLEDWENVLSVNITGTFLTARLAARRMLPRGEGAMVLIGSTDSFGGQDGRANYAASKHAIVGLAKSLAYDWGPRGIRVNVVCPGPVDTPMMRSATAATGIVPEQLYLPRTPLGHLTSPLDQARAITYLLSDYSANITGAILPVDSGLTAGFLSDLPVPATGGQR</sequence>
<comment type="similarity">
    <text evidence="1">Belongs to the short-chain dehydrogenases/reductases (SDR) family.</text>
</comment>
<keyword evidence="5" id="KW-1185">Reference proteome</keyword>
<keyword evidence="2" id="KW-0560">Oxidoreductase</keyword>
<evidence type="ECO:0000313" key="5">
    <source>
        <dbReference type="Proteomes" id="UP000019150"/>
    </source>
</evidence>
<evidence type="ECO:0000256" key="2">
    <source>
        <dbReference type="ARBA" id="ARBA00023002"/>
    </source>
</evidence>
<feature type="domain" description="Ketoreductase" evidence="3">
    <location>
        <begin position="10"/>
        <end position="179"/>
    </location>
</feature>
<organism evidence="4 5">
    <name type="scientific">Nocardia nova SH22a</name>
    <dbReference type="NCBI Taxonomy" id="1415166"/>
    <lineage>
        <taxon>Bacteria</taxon>
        <taxon>Bacillati</taxon>
        <taxon>Actinomycetota</taxon>
        <taxon>Actinomycetes</taxon>
        <taxon>Mycobacteriales</taxon>
        <taxon>Nocardiaceae</taxon>
        <taxon>Nocardia</taxon>
    </lineage>
</organism>
<dbReference type="Proteomes" id="UP000019150">
    <property type="component" value="Chromosome"/>
</dbReference>
<dbReference type="CDD" id="cd05233">
    <property type="entry name" value="SDR_c"/>
    <property type="match status" value="1"/>
</dbReference>
<dbReference type="PANTHER" id="PTHR42760">
    <property type="entry name" value="SHORT-CHAIN DEHYDROGENASES/REDUCTASES FAMILY MEMBER"/>
    <property type="match status" value="1"/>
</dbReference>
<dbReference type="AlphaFoldDB" id="W5TRF9"/>
<dbReference type="EMBL" id="CP006850">
    <property type="protein sequence ID" value="AHH19831.1"/>
    <property type="molecule type" value="Genomic_DNA"/>
</dbReference>
<evidence type="ECO:0000313" key="4">
    <source>
        <dbReference type="EMBL" id="AHH19831.1"/>
    </source>
</evidence>
<dbReference type="KEGG" id="nno:NONO_c50470"/>
<dbReference type="PATRIC" id="fig|1415166.3.peg.5204"/>
<evidence type="ECO:0000256" key="1">
    <source>
        <dbReference type="ARBA" id="ARBA00006484"/>
    </source>
</evidence>
<accession>W5TRF9</accession>
<dbReference type="PRINTS" id="PR00081">
    <property type="entry name" value="GDHRDH"/>
</dbReference>
<dbReference type="SMART" id="SM00822">
    <property type="entry name" value="PKS_KR"/>
    <property type="match status" value="1"/>
</dbReference>
<protein>
    <submittedName>
        <fullName evidence="4">Putative oxidoreductase, SDR-family</fullName>
    </submittedName>
</protein>
<dbReference type="InterPro" id="IPR036291">
    <property type="entry name" value="NAD(P)-bd_dom_sf"/>
</dbReference>
<dbReference type="OrthoDB" id="7064009at2"/>
<dbReference type="GO" id="GO:0016616">
    <property type="term" value="F:oxidoreductase activity, acting on the CH-OH group of donors, NAD or NADP as acceptor"/>
    <property type="evidence" value="ECO:0007669"/>
    <property type="project" value="TreeGrafter"/>
</dbReference>
<dbReference type="InterPro" id="IPR057326">
    <property type="entry name" value="KR_dom"/>
</dbReference>
<reference evidence="4 5" key="1">
    <citation type="journal article" date="2014" name="Appl. Environ. Microbiol.">
        <title>Insights into the Microbial Degradation of Rubber and Gutta-Percha by Analysis of the Complete Genome of Nocardia nova SH22a.</title>
        <authorList>
            <person name="Luo Q."/>
            <person name="Hiessl S."/>
            <person name="Poehlein A."/>
            <person name="Daniel R."/>
            <person name="Steinbuchel A."/>
        </authorList>
    </citation>
    <scope>NUCLEOTIDE SEQUENCE [LARGE SCALE GENOMIC DNA]</scope>
    <source>
        <strain evidence="4">SH22a</strain>
    </source>
</reference>
<dbReference type="FunFam" id="3.40.50.720:FF:000084">
    <property type="entry name" value="Short-chain dehydrogenase reductase"/>
    <property type="match status" value="1"/>
</dbReference>